<dbReference type="HOGENOM" id="CLU_923944_0_0_4"/>
<sequence length="301" mass="31372">MNYKFSSPLLIALIASACLAACGGGDLPPGSGSPAAIPAPASTVSLTPSPELPPGQTAIDASSCFNPALYVEGASIAITTKATFGATDTVQIKTDTTMGGSVTYLGIQVKQLTEVQTSMPDAPVSASGQITKTTVATRYLTADATAKNTRDYGFSSKSTPLDPSVGATVVDTTYTPFMETRYALQFGRSFQQTFTDDSKITNPDGTKTSSAKSVVKTILYAGIEDVKVAAGTFKACKFQESGTTSDLTTSTQSVIPMKTIWYGVKNGLILKSMMDTPVGKSYRTDTVELQSASINGVVVKP</sequence>
<dbReference type="RefSeq" id="WP_011797802.1">
    <property type="nucleotide sequence ID" value="NC_008757.1"/>
</dbReference>
<dbReference type="PROSITE" id="PS51257">
    <property type="entry name" value="PROKAR_LIPOPROTEIN"/>
    <property type="match status" value="1"/>
</dbReference>
<keyword evidence="2" id="KW-0614">Plasmid</keyword>
<gene>
    <name evidence="2" type="ordered locus">Pnap_4134</name>
</gene>
<organism evidence="2 3">
    <name type="scientific">Polaromonas naphthalenivorans (strain CJ2)</name>
    <dbReference type="NCBI Taxonomy" id="365044"/>
    <lineage>
        <taxon>Bacteria</taxon>
        <taxon>Pseudomonadati</taxon>
        <taxon>Pseudomonadota</taxon>
        <taxon>Betaproteobacteria</taxon>
        <taxon>Burkholderiales</taxon>
        <taxon>Comamonadaceae</taxon>
        <taxon>Polaromonas</taxon>
    </lineage>
</organism>
<dbReference type="KEGG" id="pna:Pnap_4134"/>
<reference evidence="3" key="1">
    <citation type="journal article" date="2009" name="Environ. Microbiol.">
        <title>The genome of Polaromonas naphthalenivorans strain CJ2, isolated from coal tar-contaminated sediment, reveals physiological and metabolic versatility and evolution through extensive horizontal gene transfer.</title>
        <authorList>
            <person name="Yagi J.M."/>
            <person name="Sims D."/>
            <person name="Brettin T."/>
            <person name="Bruce D."/>
            <person name="Madsen E.L."/>
        </authorList>
    </citation>
    <scope>NUCLEOTIDE SEQUENCE [LARGE SCALE GENOMIC DNA]</scope>
    <source>
        <strain evidence="3">CJ2</strain>
        <plasmid evidence="3">Plasmid pPNAP01</plasmid>
    </source>
</reference>
<geneLocation type="plasmid" evidence="2 3">
    <name>pPNAP01</name>
</geneLocation>
<evidence type="ECO:0008006" key="4">
    <source>
        <dbReference type="Google" id="ProtNLM"/>
    </source>
</evidence>
<keyword evidence="1" id="KW-0732">Signal</keyword>
<protein>
    <recommendedName>
        <fullName evidence="4">Lipoprotein</fullName>
    </recommendedName>
</protein>
<proteinExistence type="predicted"/>
<dbReference type="EMBL" id="CP000530">
    <property type="protein sequence ID" value="ABM39421.1"/>
    <property type="molecule type" value="Genomic_DNA"/>
</dbReference>
<name>A1VUU3_POLNA</name>
<keyword evidence="3" id="KW-1185">Reference proteome</keyword>
<evidence type="ECO:0000313" key="2">
    <source>
        <dbReference type="EMBL" id="ABM39421.1"/>
    </source>
</evidence>
<dbReference type="Proteomes" id="UP000000644">
    <property type="component" value="Plasmid pPNAP01"/>
</dbReference>
<feature type="chain" id="PRO_5002640117" description="Lipoprotein" evidence="1">
    <location>
        <begin position="21"/>
        <end position="301"/>
    </location>
</feature>
<feature type="signal peptide" evidence="1">
    <location>
        <begin position="1"/>
        <end position="20"/>
    </location>
</feature>
<accession>A1VUU3</accession>
<evidence type="ECO:0000256" key="1">
    <source>
        <dbReference type="SAM" id="SignalP"/>
    </source>
</evidence>
<dbReference type="AlphaFoldDB" id="A1VUU3"/>
<evidence type="ECO:0000313" key="3">
    <source>
        <dbReference type="Proteomes" id="UP000000644"/>
    </source>
</evidence>